<dbReference type="EMBL" id="BAAAFD010000016">
    <property type="protein sequence ID" value="GAA0859940.1"/>
    <property type="molecule type" value="Genomic_DNA"/>
</dbReference>
<dbReference type="InterPro" id="IPR012338">
    <property type="entry name" value="Beta-lactam/transpept-like"/>
</dbReference>
<keyword evidence="3" id="KW-1185">Reference proteome</keyword>
<dbReference type="PANTHER" id="PTHR46520">
    <property type="entry name" value="SERINE BETA-LACTAMASE-LIKE PROTEIN LACTB, MITOCHONDRIAL"/>
    <property type="match status" value="1"/>
</dbReference>
<dbReference type="InterPro" id="IPR052794">
    <property type="entry name" value="Mito_Ser_Protease_LACTB"/>
</dbReference>
<proteinExistence type="predicted"/>
<sequence>MLKISQHVLFISGLQIGYLLLSPPSAWAKSDTGMLSIERKYETAVKSEVVPGISAAIADRSGVLWSKAFGLADVENSVQMTPSHKMRIGSVAKLITAAGMMRLFEQQKLSLDTPITKYVSTWPKKHEPLTLRQLASHTAGVRHYASTKEFLLNQPFKDVTSSLSLFKDDPLLFSPGSDHEYSTFAYSLIAAAMEGADQKRDFKQIITQEVFEPIDMQETAFDNQADIIALRQRPYTVKNGILFNAPQSDHSYKYAGGGFIASAADVARFAVAHSFPGYLSQESLNLLFTKATLDDGTILPFGISWMIDFDNYRERKYYINNTYAQTMMASFNNVAMHSGGSNGGLTMMILCIEHSRAVTVVKNVDNEYSADVFLLALESLYHFHSKN</sequence>
<organism evidence="2 3">
    <name type="scientific">Aliiglaciecola litoralis</name>
    <dbReference type="NCBI Taxonomy" id="582857"/>
    <lineage>
        <taxon>Bacteria</taxon>
        <taxon>Pseudomonadati</taxon>
        <taxon>Pseudomonadota</taxon>
        <taxon>Gammaproteobacteria</taxon>
        <taxon>Alteromonadales</taxon>
        <taxon>Alteromonadaceae</taxon>
        <taxon>Aliiglaciecola</taxon>
    </lineage>
</organism>
<comment type="caution">
    <text evidence="2">The sequence shown here is derived from an EMBL/GenBank/DDBJ whole genome shotgun (WGS) entry which is preliminary data.</text>
</comment>
<name>A0ABN1LTF2_9ALTE</name>
<evidence type="ECO:0000259" key="1">
    <source>
        <dbReference type="Pfam" id="PF00144"/>
    </source>
</evidence>
<dbReference type="Proteomes" id="UP001500359">
    <property type="component" value="Unassembled WGS sequence"/>
</dbReference>
<protein>
    <submittedName>
        <fullName evidence="2">Serine hydrolase domain-containing protein</fullName>
    </submittedName>
</protein>
<keyword evidence="2" id="KW-0378">Hydrolase</keyword>
<dbReference type="SUPFAM" id="SSF56601">
    <property type="entry name" value="beta-lactamase/transpeptidase-like"/>
    <property type="match status" value="1"/>
</dbReference>
<evidence type="ECO:0000313" key="2">
    <source>
        <dbReference type="EMBL" id="GAA0859940.1"/>
    </source>
</evidence>
<dbReference type="GO" id="GO:0016787">
    <property type="term" value="F:hydrolase activity"/>
    <property type="evidence" value="ECO:0007669"/>
    <property type="project" value="UniProtKB-KW"/>
</dbReference>
<dbReference type="Gene3D" id="3.40.710.10">
    <property type="entry name" value="DD-peptidase/beta-lactamase superfamily"/>
    <property type="match status" value="1"/>
</dbReference>
<dbReference type="InterPro" id="IPR001466">
    <property type="entry name" value="Beta-lactam-related"/>
</dbReference>
<feature type="domain" description="Beta-lactamase-related" evidence="1">
    <location>
        <begin position="38"/>
        <end position="367"/>
    </location>
</feature>
<gene>
    <name evidence="2" type="ORF">GCM10009114_35320</name>
</gene>
<dbReference type="PANTHER" id="PTHR46520:SF1">
    <property type="entry name" value="SERINE BETA-LACTAMASE-LIKE PROTEIN LACTB, MITOCHONDRIAL"/>
    <property type="match status" value="1"/>
</dbReference>
<evidence type="ECO:0000313" key="3">
    <source>
        <dbReference type="Proteomes" id="UP001500359"/>
    </source>
</evidence>
<reference evidence="2 3" key="1">
    <citation type="journal article" date="2019" name="Int. J. Syst. Evol. Microbiol.">
        <title>The Global Catalogue of Microorganisms (GCM) 10K type strain sequencing project: providing services to taxonomists for standard genome sequencing and annotation.</title>
        <authorList>
            <consortium name="The Broad Institute Genomics Platform"/>
            <consortium name="The Broad Institute Genome Sequencing Center for Infectious Disease"/>
            <person name="Wu L."/>
            <person name="Ma J."/>
        </authorList>
    </citation>
    <scope>NUCLEOTIDE SEQUENCE [LARGE SCALE GENOMIC DNA]</scope>
    <source>
        <strain evidence="2 3">JCM 15896</strain>
    </source>
</reference>
<dbReference type="RefSeq" id="WP_343862390.1">
    <property type="nucleotide sequence ID" value="NZ_BAAAFD010000016.1"/>
</dbReference>
<dbReference type="Pfam" id="PF00144">
    <property type="entry name" value="Beta-lactamase"/>
    <property type="match status" value="1"/>
</dbReference>
<accession>A0ABN1LTF2</accession>